<accession>A0A5J4UWF5</accession>
<reference evidence="1 2" key="1">
    <citation type="submission" date="2019-03" db="EMBL/GenBank/DDBJ databases">
        <title>Single cell metagenomics reveals metabolic interactions within the superorganism composed of flagellate Streblomastix strix and complex community of Bacteroidetes bacteria on its surface.</title>
        <authorList>
            <person name="Treitli S.C."/>
            <person name="Kolisko M."/>
            <person name="Husnik F."/>
            <person name="Keeling P."/>
            <person name="Hampl V."/>
        </authorList>
    </citation>
    <scope>NUCLEOTIDE SEQUENCE [LARGE SCALE GENOMIC DNA]</scope>
    <source>
        <strain evidence="1">ST1C</strain>
    </source>
</reference>
<evidence type="ECO:0000313" key="1">
    <source>
        <dbReference type="EMBL" id="KAA6374490.1"/>
    </source>
</evidence>
<protein>
    <submittedName>
        <fullName evidence="1">Uncharacterized protein</fullName>
    </submittedName>
</protein>
<dbReference type="Proteomes" id="UP000324800">
    <property type="component" value="Unassembled WGS sequence"/>
</dbReference>
<proteinExistence type="predicted"/>
<dbReference type="EMBL" id="SNRW01011942">
    <property type="protein sequence ID" value="KAA6374490.1"/>
    <property type="molecule type" value="Genomic_DNA"/>
</dbReference>
<evidence type="ECO:0000313" key="2">
    <source>
        <dbReference type="Proteomes" id="UP000324800"/>
    </source>
</evidence>
<comment type="caution">
    <text evidence="1">The sequence shown here is derived from an EMBL/GenBank/DDBJ whole genome shotgun (WGS) entry which is preliminary data.</text>
</comment>
<gene>
    <name evidence="1" type="ORF">EZS28_029983</name>
</gene>
<organism evidence="1 2">
    <name type="scientific">Streblomastix strix</name>
    <dbReference type="NCBI Taxonomy" id="222440"/>
    <lineage>
        <taxon>Eukaryota</taxon>
        <taxon>Metamonada</taxon>
        <taxon>Preaxostyla</taxon>
        <taxon>Oxymonadida</taxon>
        <taxon>Streblomastigidae</taxon>
        <taxon>Streblomastix</taxon>
    </lineage>
</organism>
<dbReference type="AlphaFoldDB" id="A0A5J4UWF5"/>
<sequence>MENCGVESWPDLKSDEYIDKLEIIDEVDSKFESEDSFQTEHIIDEISSSVQQLEDHKKDYTFMKRLLHLSINGYTSHKDEMFQIVKTSSMVSTLLGILKQLSETEERLQTIITAILSVVGALELVREMVLQAKNEGRRCGGDFIIFGEAQQQIQNLILSEQRSKQLIDGQDDEDQEELQILEDTEIYSFQSSDQEKNAIKKKINKKRRKIQQIIDQDEEKQVEKEQLYLKANNI</sequence>
<name>A0A5J4UWF5_9EUKA</name>